<name>M2A6Y1_9BACT</name>
<dbReference type="EMBL" id="ANMO01000116">
    <property type="protein sequence ID" value="EMB16796.1"/>
    <property type="molecule type" value="Genomic_DNA"/>
</dbReference>
<protein>
    <submittedName>
        <fullName evidence="5">NAD-dependent aldehyde dehydrogenase</fullName>
    </submittedName>
</protein>
<dbReference type="SUPFAM" id="SSF51905">
    <property type="entry name" value="FAD/NAD(P)-binding domain"/>
    <property type="match status" value="1"/>
</dbReference>
<gene>
    <name evidence="5" type="ORF">RE6C_02429</name>
</gene>
<feature type="domain" description="Aldehyde dehydrogenase" evidence="4">
    <location>
        <begin position="29"/>
        <end position="442"/>
    </location>
</feature>
<dbReference type="GO" id="GO:0016620">
    <property type="term" value="F:oxidoreductase activity, acting on the aldehyde or oxo group of donors, NAD or NADP as acceptor"/>
    <property type="evidence" value="ECO:0007669"/>
    <property type="project" value="InterPro"/>
</dbReference>
<dbReference type="InterPro" id="IPR016163">
    <property type="entry name" value="Ald_DH_C"/>
</dbReference>
<accession>M2A6Y1</accession>
<dbReference type="PATRIC" id="fig|1263867.3.peg.2588"/>
<comment type="similarity">
    <text evidence="1">Belongs to the aldehyde dehydrogenase family.</text>
</comment>
<dbReference type="Proteomes" id="UP000011529">
    <property type="component" value="Unassembled WGS sequence"/>
</dbReference>
<evidence type="ECO:0000256" key="1">
    <source>
        <dbReference type="ARBA" id="ARBA00009986"/>
    </source>
</evidence>
<evidence type="ECO:0000313" key="6">
    <source>
        <dbReference type="Proteomes" id="UP000011529"/>
    </source>
</evidence>
<dbReference type="Pfam" id="PF00171">
    <property type="entry name" value="Aldedh"/>
    <property type="match status" value="1"/>
</dbReference>
<feature type="compositionally biased region" description="Polar residues" evidence="3">
    <location>
        <begin position="1"/>
        <end position="17"/>
    </location>
</feature>
<keyword evidence="2" id="KW-0560">Oxidoreductase</keyword>
<organism evidence="5 6">
    <name type="scientific">Rhodopirellula europaea 6C</name>
    <dbReference type="NCBI Taxonomy" id="1263867"/>
    <lineage>
        <taxon>Bacteria</taxon>
        <taxon>Pseudomonadati</taxon>
        <taxon>Planctomycetota</taxon>
        <taxon>Planctomycetia</taxon>
        <taxon>Pirellulales</taxon>
        <taxon>Pirellulaceae</taxon>
        <taxon>Rhodopirellula</taxon>
    </lineage>
</organism>
<proteinExistence type="inferred from homology"/>
<dbReference type="SUPFAM" id="SSF53720">
    <property type="entry name" value="ALDH-like"/>
    <property type="match status" value="1"/>
</dbReference>
<sequence length="712" mass="76831">MNNAPQVATSENANSNRPGAERIGYHDGSNWATWSIRERCQIVGRARDEIASRVDQLTRLSRSEQRTDDAETVASELIPLCDALRWIGKHGRKTLAPRKVGLKGRPVWMWGVRSVVARVPLGRVLILGTWNYPLLLPGVQMAQALAAGNDVWLKPAPGSEAVTAELVAAFVAAGVPQSAIILLGSSTEAAIEAQSKGVDLVVLTGSAQTGKQVLKQSAATLTPSIMELSGVDAAIALPGADVDRVIDALAFGLLFNSGATCIGPRRLIIPNHPSTSQITPRLIDRLRDANEVSVHPVARSGVADLIDDALGNGTEDSLGQYNSERLRQTGKLHPVVLQNVPDDHAILRSDVFAPVISIIPVQKAEQAVRIVNECPYRLAASVFGPVSEAREFAERLDVGVVTINDTVAPTADPRLPFGGRGQSGFGVTRGPEGLLAMTGCRVIATRRGRGAMHLSPRNDADAELLSGVLQLSHSEGWGRRIAALRRVTTAASRWRALKKWADRIGPAHICPESYPTDRKPPMIATQSAANEAYAPAEKTSNPQRVVVVGGGLAGLSSACVLAARGHKVTLCDKNDWVGGKAAVHRTEGYRFDMGPTILTLPSVLRRVFTEAGRKMEDYLELVALDPQWRCFFEATPQSGTTDNTVLDLVADVEQMKRHLREFTGGETTGQGYESFIERSKQLHGVSDRFSFGDRSVDWQTPWKSAVHSPPRC</sequence>
<evidence type="ECO:0000313" key="5">
    <source>
        <dbReference type="EMBL" id="EMB16796.1"/>
    </source>
</evidence>
<dbReference type="PANTHER" id="PTHR42804:SF1">
    <property type="entry name" value="ALDEHYDE DEHYDROGENASE-RELATED"/>
    <property type="match status" value="1"/>
</dbReference>
<feature type="region of interest" description="Disordered" evidence="3">
    <location>
        <begin position="1"/>
        <end position="24"/>
    </location>
</feature>
<dbReference type="InterPro" id="IPR015590">
    <property type="entry name" value="Aldehyde_DH_dom"/>
</dbReference>
<evidence type="ECO:0000256" key="3">
    <source>
        <dbReference type="SAM" id="MobiDB-lite"/>
    </source>
</evidence>
<dbReference type="RefSeq" id="WP_008656735.1">
    <property type="nucleotide sequence ID" value="NZ_ANMO01000116.1"/>
</dbReference>
<reference evidence="5" key="2">
    <citation type="journal article" date="2013" name="Mar. Genomics">
        <title>Expression of sulfatases in Rhodopirellula baltica and the diversity of sulfatases in the genus Rhodopirellula.</title>
        <authorList>
            <person name="Wegner C.E."/>
            <person name="Richter-Heitmann T."/>
            <person name="Klindworth A."/>
            <person name="Klockow C."/>
            <person name="Richter M."/>
            <person name="Achstetter T."/>
            <person name="Glockner F.O."/>
            <person name="Harder J."/>
        </authorList>
    </citation>
    <scope>NUCLEOTIDE SEQUENCE [LARGE SCALE GENOMIC DNA]</scope>
    <source>
        <strain evidence="5">6C</strain>
    </source>
</reference>
<dbReference type="InterPro" id="IPR016161">
    <property type="entry name" value="Ald_DH/histidinol_DH"/>
</dbReference>
<dbReference type="Pfam" id="PF13450">
    <property type="entry name" value="NAD_binding_8"/>
    <property type="match status" value="1"/>
</dbReference>
<keyword evidence="6" id="KW-1185">Reference proteome</keyword>
<dbReference type="Gene3D" id="3.40.309.10">
    <property type="entry name" value="Aldehyde Dehydrogenase, Chain A, domain 2"/>
    <property type="match status" value="1"/>
</dbReference>
<evidence type="ECO:0000256" key="2">
    <source>
        <dbReference type="ARBA" id="ARBA00023002"/>
    </source>
</evidence>
<dbReference type="InterPro" id="IPR016162">
    <property type="entry name" value="Ald_DH_N"/>
</dbReference>
<dbReference type="Gene3D" id="3.50.50.60">
    <property type="entry name" value="FAD/NAD(P)-binding domain"/>
    <property type="match status" value="1"/>
</dbReference>
<dbReference type="AlphaFoldDB" id="M2A6Y1"/>
<dbReference type="PANTHER" id="PTHR42804">
    <property type="entry name" value="ALDEHYDE DEHYDROGENASE"/>
    <property type="match status" value="1"/>
</dbReference>
<evidence type="ECO:0000259" key="4">
    <source>
        <dbReference type="Pfam" id="PF00171"/>
    </source>
</evidence>
<reference evidence="5" key="1">
    <citation type="submission" date="2012-11" db="EMBL/GenBank/DDBJ databases">
        <title>Permanent draft genomes of Rhodopirellula europaea strain SH398 and 6C.</title>
        <authorList>
            <person name="Richter M."/>
            <person name="Richter-Heitmann T."/>
            <person name="Frank C."/>
            <person name="Harder J."/>
            <person name="Glockner F.O."/>
        </authorList>
    </citation>
    <scope>NUCLEOTIDE SEQUENCE</scope>
    <source>
        <strain evidence="5">6C</strain>
    </source>
</reference>
<dbReference type="InterPro" id="IPR036188">
    <property type="entry name" value="FAD/NAD-bd_sf"/>
</dbReference>
<dbReference type="Gene3D" id="3.40.605.10">
    <property type="entry name" value="Aldehyde Dehydrogenase, Chain A, domain 1"/>
    <property type="match status" value="1"/>
</dbReference>
<comment type="caution">
    <text evidence="5">The sequence shown here is derived from an EMBL/GenBank/DDBJ whole genome shotgun (WGS) entry which is preliminary data.</text>
</comment>